<sequence>MPTLKAPPPSSSSSPSPSSKTKKDANAKAKSETAATKEDKKPPSKSAASVAAANPVTSTTTAADDDDDDDKEEGLDPNVDALIMPSLRRLTKGLPKRELRLMIEEAKIVEEALDKEIDQLKQGLDPANYKDNPELKKFCDEALESEITPADTNFTVSALLGRLRDDLAMPLPPNSTIPAHREKVGLLYQPPKKKKKTEAGTASGASNASDVNKSSALEKQKELLALQDNPEYSKEHPTPTHLMAVLKKISTHRAAIVFRRPVNPKEAPGYTDRILFPMDLSLVRKMIVARMIVSYSDLHQRIGLICHNCIKYNGRESDYGVVAREFEAMVDNYIVSAVETATAVAKVAQAALDQKAPPPATATAATATAAKPATAAVATAAANKKNKAPTSRSNSPKPSSRSNSPKPTTSRSNSPMPPPPAAGAGAGAATTKAATTTKAAAKPTSTKAAPKAATTATAKKEATT</sequence>
<dbReference type="SUPFAM" id="SSF47370">
    <property type="entry name" value="Bromodomain"/>
    <property type="match status" value="1"/>
</dbReference>
<feature type="region of interest" description="Disordered" evidence="4">
    <location>
        <begin position="1"/>
        <end position="79"/>
    </location>
</feature>
<dbReference type="Proteomes" id="UP001295423">
    <property type="component" value="Unassembled WGS sequence"/>
</dbReference>
<feature type="compositionally biased region" description="Pro residues" evidence="4">
    <location>
        <begin position="1"/>
        <end position="10"/>
    </location>
</feature>
<feature type="compositionally biased region" description="Acidic residues" evidence="4">
    <location>
        <begin position="63"/>
        <end position="75"/>
    </location>
</feature>
<evidence type="ECO:0000256" key="3">
    <source>
        <dbReference type="SAM" id="Coils"/>
    </source>
</evidence>
<dbReference type="PRINTS" id="PR00503">
    <property type="entry name" value="BROMODOMAIN"/>
</dbReference>
<evidence type="ECO:0000256" key="2">
    <source>
        <dbReference type="PROSITE-ProRule" id="PRU00035"/>
    </source>
</evidence>
<evidence type="ECO:0000256" key="4">
    <source>
        <dbReference type="SAM" id="MobiDB-lite"/>
    </source>
</evidence>
<protein>
    <recommendedName>
        <fullName evidence="5">Bromo domain-containing protein</fullName>
    </recommendedName>
</protein>
<feature type="compositionally biased region" description="Low complexity" evidence="4">
    <location>
        <begin position="427"/>
        <end position="457"/>
    </location>
</feature>
<gene>
    <name evidence="6" type="ORF">CYCCA115_LOCUS7767</name>
</gene>
<keyword evidence="7" id="KW-1185">Reference proteome</keyword>
<dbReference type="Pfam" id="PF00439">
    <property type="entry name" value="Bromodomain"/>
    <property type="match status" value="1"/>
</dbReference>
<evidence type="ECO:0000256" key="1">
    <source>
        <dbReference type="ARBA" id="ARBA00023117"/>
    </source>
</evidence>
<evidence type="ECO:0000313" key="6">
    <source>
        <dbReference type="EMBL" id="CAJ1942078.1"/>
    </source>
</evidence>
<dbReference type="CDD" id="cd04369">
    <property type="entry name" value="Bromodomain"/>
    <property type="match status" value="1"/>
</dbReference>
<dbReference type="Gene3D" id="1.20.920.10">
    <property type="entry name" value="Bromodomain-like"/>
    <property type="match status" value="1"/>
</dbReference>
<accession>A0AAD2CPM2</accession>
<dbReference type="PANTHER" id="PTHR15398:SF4">
    <property type="entry name" value="BROMODOMAIN-CONTAINING PROTEIN 8 ISOFORM X1"/>
    <property type="match status" value="1"/>
</dbReference>
<name>A0AAD2CPM2_9STRA</name>
<dbReference type="PANTHER" id="PTHR15398">
    <property type="entry name" value="BROMODOMAIN-CONTAINING PROTEIN 8"/>
    <property type="match status" value="1"/>
</dbReference>
<dbReference type="InterPro" id="IPR036427">
    <property type="entry name" value="Bromodomain-like_sf"/>
</dbReference>
<keyword evidence="1 2" id="KW-0103">Bromodomain</keyword>
<feature type="region of interest" description="Disordered" evidence="4">
    <location>
        <begin position="188"/>
        <end position="214"/>
    </location>
</feature>
<feature type="coiled-coil region" evidence="3">
    <location>
        <begin position="96"/>
        <end position="123"/>
    </location>
</feature>
<feature type="compositionally biased region" description="Low complexity" evidence="4">
    <location>
        <begin position="377"/>
        <end position="414"/>
    </location>
</feature>
<evidence type="ECO:0000313" key="7">
    <source>
        <dbReference type="Proteomes" id="UP001295423"/>
    </source>
</evidence>
<feature type="domain" description="Bromo" evidence="5">
    <location>
        <begin position="250"/>
        <end position="320"/>
    </location>
</feature>
<feature type="compositionally biased region" description="Low complexity" evidence="4">
    <location>
        <begin position="44"/>
        <end position="62"/>
    </location>
</feature>
<organism evidence="6 7">
    <name type="scientific">Cylindrotheca closterium</name>
    <dbReference type="NCBI Taxonomy" id="2856"/>
    <lineage>
        <taxon>Eukaryota</taxon>
        <taxon>Sar</taxon>
        <taxon>Stramenopiles</taxon>
        <taxon>Ochrophyta</taxon>
        <taxon>Bacillariophyta</taxon>
        <taxon>Bacillariophyceae</taxon>
        <taxon>Bacillariophycidae</taxon>
        <taxon>Bacillariales</taxon>
        <taxon>Bacillariaceae</taxon>
        <taxon>Cylindrotheca</taxon>
    </lineage>
</organism>
<feature type="region of interest" description="Disordered" evidence="4">
    <location>
        <begin position="377"/>
        <end position="464"/>
    </location>
</feature>
<dbReference type="GO" id="GO:0035267">
    <property type="term" value="C:NuA4 histone acetyltransferase complex"/>
    <property type="evidence" value="ECO:0007669"/>
    <property type="project" value="TreeGrafter"/>
</dbReference>
<dbReference type="InterPro" id="IPR001487">
    <property type="entry name" value="Bromodomain"/>
</dbReference>
<dbReference type="PROSITE" id="PS50014">
    <property type="entry name" value="BROMODOMAIN_2"/>
    <property type="match status" value="1"/>
</dbReference>
<proteinExistence type="predicted"/>
<feature type="compositionally biased region" description="Polar residues" evidence="4">
    <location>
        <begin position="203"/>
        <end position="214"/>
    </location>
</feature>
<evidence type="ECO:0000259" key="5">
    <source>
        <dbReference type="PROSITE" id="PS50014"/>
    </source>
</evidence>
<feature type="compositionally biased region" description="Basic and acidic residues" evidence="4">
    <location>
        <begin position="21"/>
        <end position="42"/>
    </location>
</feature>
<dbReference type="SMART" id="SM00297">
    <property type="entry name" value="BROMO"/>
    <property type="match status" value="1"/>
</dbReference>
<comment type="caution">
    <text evidence="6">The sequence shown here is derived from an EMBL/GenBank/DDBJ whole genome shotgun (WGS) entry which is preliminary data.</text>
</comment>
<dbReference type="EMBL" id="CAKOGP040001112">
    <property type="protein sequence ID" value="CAJ1942078.1"/>
    <property type="molecule type" value="Genomic_DNA"/>
</dbReference>
<keyword evidence="3" id="KW-0175">Coiled coil</keyword>
<reference evidence="6" key="1">
    <citation type="submission" date="2023-08" db="EMBL/GenBank/DDBJ databases">
        <authorList>
            <person name="Audoor S."/>
            <person name="Bilcke G."/>
        </authorList>
    </citation>
    <scope>NUCLEOTIDE SEQUENCE</scope>
</reference>
<dbReference type="AlphaFoldDB" id="A0AAD2CPM2"/>